<organism evidence="8 9">
    <name type="scientific">Streptomyces enissocaesilis</name>
    <dbReference type="NCBI Taxonomy" id="332589"/>
    <lineage>
        <taxon>Bacteria</taxon>
        <taxon>Bacillati</taxon>
        <taxon>Actinomycetota</taxon>
        <taxon>Actinomycetes</taxon>
        <taxon>Kitasatosporales</taxon>
        <taxon>Streptomycetaceae</taxon>
        <taxon>Streptomyces</taxon>
        <taxon>Streptomyces rochei group</taxon>
    </lineage>
</organism>
<feature type="transmembrane region" description="Helical" evidence="6">
    <location>
        <begin position="489"/>
        <end position="508"/>
    </location>
</feature>
<dbReference type="InterPro" id="IPR038766">
    <property type="entry name" value="Membrane_comp_ABC_pdt"/>
</dbReference>
<evidence type="ECO:0000256" key="2">
    <source>
        <dbReference type="ARBA" id="ARBA00022475"/>
    </source>
</evidence>
<feature type="transmembrane region" description="Helical" evidence="6">
    <location>
        <begin position="357"/>
        <end position="382"/>
    </location>
</feature>
<evidence type="ECO:0000259" key="7">
    <source>
        <dbReference type="Pfam" id="PF02687"/>
    </source>
</evidence>
<evidence type="ECO:0000256" key="3">
    <source>
        <dbReference type="ARBA" id="ARBA00022692"/>
    </source>
</evidence>
<name>A0ABP6JHQ1_9ACTN</name>
<feature type="transmembrane region" description="Helical" evidence="6">
    <location>
        <begin position="409"/>
        <end position="429"/>
    </location>
</feature>
<evidence type="ECO:0000256" key="5">
    <source>
        <dbReference type="ARBA" id="ARBA00023136"/>
    </source>
</evidence>
<dbReference type="PANTHER" id="PTHR30287">
    <property type="entry name" value="MEMBRANE COMPONENT OF PREDICTED ABC SUPERFAMILY METABOLITE UPTAKE TRANSPORTER"/>
    <property type="match status" value="1"/>
</dbReference>
<keyword evidence="5 6" id="KW-0472">Membrane</keyword>
<keyword evidence="2" id="KW-1003">Cell membrane</keyword>
<evidence type="ECO:0000256" key="6">
    <source>
        <dbReference type="SAM" id="Phobius"/>
    </source>
</evidence>
<dbReference type="EMBL" id="BAAAUD010000014">
    <property type="protein sequence ID" value="GAA2931375.1"/>
    <property type="molecule type" value="Genomic_DNA"/>
</dbReference>
<feature type="transmembrane region" description="Helical" evidence="6">
    <location>
        <begin position="441"/>
        <end position="461"/>
    </location>
</feature>
<evidence type="ECO:0000256" key="1">
    <source>
        <dbReference type="ARBA" id="ARBA00004651"/>
    </source>
</evidence>
<keyword evidence="4 6" id="KW-1133">Transmembrane helix</keyword>
<dbReference type="PANTHER" id="PTHR30287:SF1">
    <property type="entry name" value="INNER MEMBRANE PROTEIN"/>
    <property type="match status" value="1"/>
</dbReference>
<dbReference type="InterPro" id="IPR003838">
    <property type="entry name" value="ABC3_permease_C"/>
</dbReference>
<comment type="caution">
    <text evidence="8">The sequence shown here is derived from an EMBL/GenBank/DDBJ whole genome shotgun (WGS) entry which is preliminary data.</text>
</comment>
<dbReference type="Proteomes" id="UP001500403">
    <property type="component" value="Unassembled WGS sequence"/>
</dbReference>
<evidence type="ECO:0000313" key="9">
    <source>
        <dbReference type="Proteomes" id="UP001500403"/>
    </source>
</evidence>
<keyword evidence="9" id="KW-1185">Reference proteome</keyword>
<proteinExistence type="predicted"/>
<reference evidence="9" key="1">
    <citation type="journal article" date="2019" name="Int. J. Syst. Evol. Microbiol.">
        <title>The Global Catalogue of Microorganisms (GCM) 10K type strain sequencing project: providing services to taxonomists for standard genome sequencing and annotation.</title>
        <authorList>
            <consortium name="The Broad Institute Genomics Platform"/>
            <consortium name="The Broad Institute Genome Sequencing Center for Infectious Disease"/>
            <person name="Wu L."/>
            <person name="Ma J."/>
        </authorList>
    </citation>
    <scope>NUCLEOTIDE SEQUENCE [LARGE SCALE GENOMIC DNA]</scope>
    <source>
        <strain evidence="9">JCM 9088</strain>
    </source>
</reference>
<feature type="domain" description="ABC3 transporter permease C-terminal" evidence="7">
    <location>
        <begin position="269"/>
        <end position="390"/>
    </location>
</feature>
<accession>A0ABP6JHQ1</accession>
<gene>
    <name evidence="8" type="ORF">GCM10010446_15190</name>
</gene>
<feature type="transmembrane region" description="Helical" evidence="6">
    <location>
        <begin position="811"/>
        <end position="831"/>
    </location>
</feature>
<feature type="domain" description="ABC3 transporter permease C-terminal" evidence="7">
    <location>
        <begin position="727"/>
        <end position="839"/>
    </location>
</feature>
<keyword evidence="3 6" id="KW-0812">Transmembrane</keyword>
<comment type="subcellular location">
    <subcellularLocation>
        <location evidence="1">Cell membrane</location>
        <topology evidence="1">Multi-pass membrane protein</topology>
    </subcellularLocation>
</comment>
<sequence length="849" mass="87456">MTVFDIAWKTLRARKAAFLGSFVALLCGTAVLAASGILVESGLRTSVRPERFAGADVVVGGNQTLRIPGGDITVSEQLPERVRLDQATLQSVAGVAGVERAVGDYSFAVSVQGVGTAAYGHGWDAAVLGPFELTDGQAPASASDVVLDAAAARAAGARVGGAVRIVRNAVPAEYRVSGIATLTGGTELGRQRAVFFATDTAAGLSGHPAAYDAIGVLTENGVSAGTAADRIEKAVTGTEVVAYTGNDRSRLEFDDIGASSGLLLLVALSFGGTAALVAMFVVAGTLGLSVNQRLREFAVLRAIGSTPRQIRKLVLAEALLVSLVAGVLGCVPGVAVADLLRGLFARFGAIPDDLPLVVGPSALVTAAVLSVLTAVVAGLIAAHRPARINPVDALGEAAVERKGLPFWRVLLGLLFLGMGTLSALMPLAIHNEIGAAGTGSAALFGLVGIAFVGPLVVRVLVRTIGLPLMTLRVSGFLAVSNSAAAARRMSAAVMPLVLAIGFTVTTVYTQTTLSSASTHQVQSGLRADYVVADASSGGLAPAVVEQIRQTAGVDVTTTVTTSKAFRAVDFFEDRELAGFSVRGVTPEELSRTIDLDVVDGDIGNLRGAALAMERSEAMMLGFGIGDSVDLYLGDGARTKLELVATYKRGMGFGEMTVPQDVLTGHTTTGAPGQLLVKTRDDADRAAVGAALRALSERYPTVSVADQDGFSAGVREEADLAAWINLIGLAMILVYIAIAVVNTLVVATAGRSRELALMRLIGMTRRQVLRTLRWEALLMCTIAVVLGTVMAALPLALLGIGLLGRGYPAGSPLLFVAVVGVTVTLGVLSTMVPARLALRTRPVEAIGVRE</sequence>
<feature type="transmembrane region" description="Helical" evidence="6">
    <location>
        <begin position="775"/>
        <end position="799"/>
    </location>
</feature>
<feature type="transmembrane region" description="Helical" evidence="6">
    <location>
        <begin position="313"/>
        <end position="337"/>
    </location>
</feature>
<feature type="transmembrane region" description="Helical" evidence="6">
    <location>
        <begin position="262"/>
        <end position="288"/>
    </location>
</feature>
<evidence type="ECO:0000313" key="8">
    <source>
        <dbReference type="EMBL" id="GAA2931375.1"/>
    </source>
</evidence>
<protein>
    <submittedName>
        <fullName evidence="8">ABC transporter permease</fullName>
    </submittedName>
</protein>
<feature type="transmembrane region" description="Helical" evidence="6">
    <location>
        <begin position="719"/>
        <end position="748"/>
    </location>
</feature>
<evidence type="ECO:0000256" key="4">
    <source>
        <dbReference type="ARBA" id="ARBA00022989"/>
    </source>
</evidence>
<dbReference type="Pfam" id="PF02687">
    <property type="entry name" value="FtsX"/>
    <property type="match status" value="2"/>
</dbReference>